<dbReference type="Gene3D" id="1.10.287.70">
    <property type="match status" value="1"/>
</dbReference>
<evidence type="ECO:0000256" key="2">
    <source>
        <dbReference type="ARBA" id="ARBA00022448"/>
    </source>
</evidence>
<dbReference type="GO" id="GO:0015271">
    <property type="term" value="F:outward rectifier potassium channel activity"/>
    <property type="evidence" value="ECO:0007669"/>
    <property type="project" value="TreeGrafter"/>
</dbReference>
<dbReference type="GO" id="GO:0005886">
    <property type="term" value="C:plasma membrane"/>
    <property type="evidence" value="ECO:0007669"/>
    <property type="project" value="TreeGrafter"/>
</dbReference>
<keyword evidence="7" id="KW-0407">Ion channel</keyword>
<organism evidence="11 12">
    <name type="scientific">Mesorhabditis belari</name>
    <dbReference type="NCBI Taxonomy" id="2138241"/>
    <lineage>
        <taxon>Eukaryota</taxon>
        <taxon>Metazoa</taxon>
        <taxon>Ecdysozoa</taxon>
        <taxon>Nematoda</taxon>
        <taxon>Chromadorea</taxon>
        <taxon>Rhabditida</taxon>
        <taxon>Rhabditina</taxon>
        <taxon>Rhabditomorpha</taxon>
        <taxon>Rhabditoidea</taxon>
        <taxon>Rhabditidae</taxon>
        <taxon>Mesorhabditinae</taxon>
        <taxon>Mesorhabditis</taxon>
    </lineage>
</organism>
<keyword evidence="2" id="KW-0813">Transport</keyword>
<feature type="region of interest" description="Disordered" evidence="8">
    <location>
        <begin position="264"/>
        <end position="283"/>
    </location>
</feature>
<evidence type="ECO:0000313" key="11">
    <source>
        <dbReference type="Proteomes" id="UP000887575"/>
    </source>
</evidence>
<evidence type="ECO:0000256" key="8">
    <source>
        <dbReference type="SAM" id="MobiDB-lite"/>
    </source>
</evidence>
<dbReference type="GO" id="GO:0022841">
    <property type="term" value="F:potassium ion leak channel activity"/>
    <property type="evidence" value="ECO:0007669"/>
    <property type="project" value="TreeGrafter"/>
</dbReference>
<keyword evidence="11" id="KW-1185">Reference proteome</keyword>
<evidence type="ECO:0000256" key="3">
    <source>
        <dbReference type="ARBA" id="ARBA00022692"/>
    </source>
</evidence>
<dbReference type="Proteomes" id="UP000887575">
    <property type="component" value="Unassembled WGS sequence"/>
</dbReference>
<feature type="transmembrane region" description="Helical" evidence="9">
    <location>
        <begin position="162"/>
        <end position="184"/>
    </location>
</feature>
<name>A0AAF3EQE4_9BILA</name>
<evidence type="ECO:0000256" key="5">
    <source>
        <dbReference type="ARBA" id="ARBA00023065"/>
    </source>
</evidence>
<dbReference type="InterPro" id="IPR013099">
    <property type="entry name" value="K_chnl_dom"/>
</dbReference>
<dbReference type="Pfam" id="PF07885">
    <property type="entry name" value="Ion_trans_2"/>
    <property type="match status" value="1"/>
</dbReference>
<evidence type="ECO:0000313" key="12">
    <source>
        <dbReference type="WBParaSite" id="MBELARI_LOCUS16299"/>
    </source>
</evidence>
<keyword evidence="3 9" id="KW-0812">Transmembrane</keyword>
<dbReference type="WBParaSite" id="MBELARI_LOCUS16299">
    <property type="protein sequence ID" value="MBELARI_LOCUS16299"/>
    <property type="gene ID" value="MBELARI_LOCUS16299"/>
</dbReference>
<feature type="transmembrane region" description="Helical" evidence="9">
    <location>
        <begin position="130"/>
        <end position="150"/>
    </location>
</feature>
<reference evidence="12" key="1">
    <citation type="submission" date="2024-02" db="UniProtKB">
        <authorList>
            <consortium name="WormBaseParasite"/>
        </authorList>
    </citation>
    <scope>IDENTIFICATION</scope>
</reference>
<evidence type="ECO:0000256" key="1">
    <source>
        <dbReference type="ARBA" id="ARBA00004141"/>
    </source>
</evidence>
<keyword evidence="5" id="KW-0406">Ion transport</keyword>
<accession>A0AAF3EQE4</accession>
<evidence type="ECO:0000256" key="6">
    <source>
        <dbReference type="ARBA" id="ARBA00023136"/>
    </source>
</evidence>
<feature type="domain" description="Potassium channel" evidence="10">
    <location>
        <begin position="102"/>
        <end position="156"/>
    </location>
</feature>
<dbReference type="SUPFAM" id="SSF81324">
    <property type="entry name" value="Voltage-gated potassium channels"/>
    <property type="match status" value="2"/>
</dbReference>
<keyword evidence="4 9" id="KW-1133">Transmembrane helix</keyword>
<dbReference type="AlphaFoldDB" id="A0AAF3EQE4"/>
<sequence length="283" mass="32452">MPKIEPKFELALRRTIFYSVLIVIYLFLGATILSLIRPPRYDKGSLDKMERIDVKRAELLNVLWAETLAKSENDWEELANQKMEAYEKALLSSASSLVEQRDFSFWGHFERSFAMITTIGPIDCRELSTFAKIFCFIYALLGVPLTLLYLEKCNQMASSLCSTGKTLVAATSLIFFGAIIYDIVEQGSDDTPFIDAMFSVFLQFSTIGEEDPRVRGFFTYTLCLFGLSLMSVTFIIIQQEIEKITSRFELQFSFLFGKAERWASEAKSRSMDRVDEEDEEGDW</sequence>
<evidence type="ECO:0000256" key="9">
    <source>
        <dbReference type="SAM" id="Phobius"/>
    </source>
</evidence>
<evidence type="ECO:0000259" key="10">
    <source>
        <dbReference type="Pfam" id="PF07885"/>
    </source>
</evidence>
<feature type="transmembrane region" description="Helical" evidence="9">
    <location>
        <begin position="217"/>
        <end position="237"/>
    </location>
</feature>
<evidence type="ECO:0000256" key="4">
    <source>
        <dbReference type="ARBA" id="ARBA00022989"/>
    </source>
</evidence>
<protein>
    <recommendedName>
        <fullName evidence="10">Potassium channel domain-containing protein</fullName>
    </recommendedName>
</protein>
<comment type="subcellular location">
    <subcellularLocation>
        <location evidence="1">Membrane</location>
        <topology evidence="1">Multi-pass membrane protein</topology>
    </subcellularLocation>
</comment>
<dbReference type="InterPro" id="IPR003280">
    <property type="entry name" value="2pore_dom_K_chnl"/>
</dbReference>
<dbReference type="PANTHER" id="PTHR11003:SF150">
    <property type="entry name" value="PROTEIN CBG08159"/>
    <property type="match status" value="1"/>
</dbReference>
<dbReference type="GO" id="GO:0030322">
    <property type="term" value="P:stabilization of membrane potential"/>
    <property type="evidence" value="ECO:0007669"/>
    <property type="project" value="TreeGrafter"/>
</dbReference>
<proteinExistence type="predicted"/>
<keyword evidence="6 9" id="KW-0472">Membrane</keyword>
<feature type="compositionally biased region" description="Acidic residues" evidence="8">
    <location>
        <begin position="274"/>
        <end position="283"/>
    </location>
</feature>
<dbReference type="PANTHER" id="PTHR11003">
    <property type="entry name" value="POTASSIUM CHANNEL, SUBFAMILY K"/>
    <property type="match status" value="1"/>
</dbReference>
<evidence type="ECO:0000256" key="7">
    <source>
        <dbReference type="ARBA" id="ARBA00023303"/>
    </source>
</evidence>
<feature type="transmembrane region" description="Helical" evidence="9">
    <location>
        <begin position="16"/>
        <end position="36"/>
    </location>
</feature>
<feature type="compositionally biased region" description="Basic and acidic residues" evidence="8">
    <location>
        <begin position="264"/>
        <end position="273"/>
    </location>
</feature>